<evidence type="ECO:0000313" key="3">
    <source>
        <dbReference type="Proteomes" id="UP000622317"/>
    </source>
</evidence>
<dbReference type="EMBL" id="JACYFG010000006">
    <property type="protein sequence ID" value="MBD5778824.1"/>
    <property type="molecule type" value="Genomic_DNA"/>
</dbReference>
<dbReference type="Proteomes" id="UP000622317">
    <property type="component" value="Unassembled WGS sequence"/>
</dbReference>
<protein>
    <submittedName>
        <fullName evidence="2">Uncharacterized protein</fullName>
    </submittedName>
</protein>
<feature type="coiled-coil region" evidence="1">
    <location>
        <begin position="305"/>
        <end position="363"/>
    </location>
</feature>
<proteinExistence type="predicted"/>
<dbReference type="RefSeq" id="WP_191615952.1">
    <property type="nucleotide sequence ID" value="NZ_JACYFG010000006.1"/>
</dbReference>
<evidence type="ECO:0000256" key="1">
    <source>
        <dbReference type="SAM" id="Coils"/>
    </source>
</evidence>
<sequence length="813" mass="90891">MPNETAVTYTNPNWADLQALIDAFPSALALPIGAQSHPHRLEKQIGEQWDNTLEGFSFEASAKTFIALLNDRTDDEDELQIWGKQASEAQAVPILAANSSLPYLKYGIEAGGSLHGKVTAGKQLPASLSAEGGLELGFYAYRQHNSSKQLALAIAGDTPNLRTPLRPESIRELDKGNALAMKWRGSIGLRAKVDWSSLVSSVVSKISSLNLSNGLIDVSVSANVTTEFDFALEDTYLLVFTRTEDSGQLVVEVRKDHRSERGITAGLNAQAKTSLSAKGSEKLKTLKENVGAQILGVTTPIFQQLENWAGQIQELPEELQEALQNASERLIGKPYPELLSEQKEELKQTLKTWLDELDKTVKSTAKQQFELNLLWSYRKVKTHEALIRAVIPDDYLASDKFLNLHKELRKGKLQGLQALAQSQTDGRYSSFLQRISSETISKFSFGISFGDFSFGGATTTSERFSWMENQKRELLASFLINTDRALSSGKERETLYAGATAMGIAYQAESQLKISNLDYDLTLNQTNTDRKINSDEIIEYLDTARIWGAFPSDLLSLDVAVAKLQAKHDAGKQLTFNSQLHITNEGLEKMLGTNTPDDIEIWSEALALSLHAFRWDDRLKDLDTRREAYADGARIALEHGEPTSSTLRAIKLAVCEDLESLGCDAIAKYEQQSLKMKSGRQASRRFRIGNQRYSLTALRDSLLIPLCITKKDLFENLRGLQAFARQLHVDTEAYEDRRDFEREVEKHFDLFKYLRRNRALFRALGAYITLKSLNFPKPVRQNLVKATFQVTETSPGNEETKIITFAHNETAMS</sequence>
<evidence type="ECO:0000313" key="2">
    <source>
        <dbReference type="EMBL" id="MBD5778824.1"/>
    </source>
</evidence>
<reference evidence="2" key="1">
    <citation type="submission" date="2020-09" db="EMBL/GenBank/DDBJ databases">
        <title>Pelagicoccus enzymogenes sp. nov. with an EPS production, isolated from marine sediment.</title>
        <authorList>
            <person name="Feng X."/>
        </authorList>
    </citation>
    <scope>NUCLEOTIDE SEQUENCE</scope>
    <source>
        <strain evidence="2">NFK12</strain>
    </source>
</reference>
<dbReference type="AlphaFoldDB" id="A0A927F5L6"/>
<gene>
    <name evidence="2" type="ORF">IEN85_04925</name>
</gene>
<name>A0A927F5L6_9BACT</name>
<keyword evidence="3" id="KW-1185">Reference proteome</keyword>
<keyword evidence="1" id="KW-0175">Coiled coil</keyword>
<accession>A0A927F5L6</accession>
<comment type="caution">
    <text evidence="2">The sequence shown here is derived from an EMBL/GenBank/DDBJ whole genome shotgun (WGS) entry which is preliminary data.</text>
</comment>
<organism evidence="2 3">
    <name type="scientific">Pelagicoccus enzymogenes</name>
    <dbReference type="NCBI Taxonomy" id="2773457"/>
    <lineage>
        <taxon>Bacteria</taxon>
        <taxon>Pseudomonadati</taxon>
        <taxon>Verrucomicrobiota</taxon>
        <taxon>Opitutia</taxon>
        <taxon>Puniceicoccales</taxon>
        <taxon>Pelagicoccaceae</taxon>
        <taxon>Pelagicoccus</taxon>
    </lineage>
</organism>